<dbReference type="PROSITE" id="PS00197">
    <property type="entry name" value="2FE2S_FER_1"/>
    <property type="match status" value="1"/>
</dbReference>
<organism evidence="2 3">
    <name type="scientific">Tenebrionibacter intestinalis</name>
    <dbReference type="NCBI Taxonomy" id="2799638"/>
    <lineage>
        <taxon>Bacteria</taxon>
        <taxon>Pseudomonadati</taxon>
        <taxon>Pseudomonadota</taxon>
        <taxon>Gammaproteobacteria</taxon>
        <taxon>Enterobacterales</taxon>
        <taxon>Enterobacteriaceae</taxon>
        <taxon>Tenebrionibacter/Tenebrionicola group</taxon>
        <taxon>Tenebrionibacter</taxon>
    </lineage>
</organism>
<dbReference type="AlphaFoldDB" id="A0A8K0V0B6"/>
<dbReference type="SUPFAM" id="SSF54292">
    <property type="entry name" value="2Fe-2S ferredoxin-like"/>
    <property type="match status" value="1"/>
</dbReference>
<feature type="domain" description="2Fe-2S ferredoxin-type" evidence="1">
    <location>
        <begin position="1"/>
        <end position="86"/>
    </location>
</feature>
<dbReference type="CDD" id="cd00207">
    <property type="entry name" value="fer2"/>
    <property type="match status" value="1"/>
</dbReference>
<dbReference type="RefSeq" id="WP_238712123.1">
    <property type="nucleotide sequence ID" value="NZ_JAEPBH010000003.1"/>
</dbReference>
<dbReference type="GO" id="GO:0051537">
    <property type="term" value="F:2 iron, 2 sulfur cluster binding"/>
    <property type="evidence" value="ECO:0007669"/>
    <property type="project" value="InterPro"/>
</dbReference>
<accession>A0A8K0V0B6</accession>
<reference evidence="2" key="1">
    <citation type="submission" date="2021-01" db="EMBL/GenBank/DDBJ databases">
        <title>Intestinitalea alba gen. nov., sp. nov., a novel genus of the family Enterobacteriaceae, isolated from the gut of the plastic-eating mealworm Tenebrio molitor L.</title>
        <authorList>
            <person name="Yang Y."/>
        </authorList>
    </citation>
    <scope>NUCLEOTIDE SEQUENCE</scope>
    <source>
        <strain evidence="2">BIT-L3</strain>
    </source>
</reference>
<evidence type="ECO:0000313" key="2">
    <source>
        <dbReference type="EMBL" id="MBK4714116.1"/>
    </source>
</evidence>
<gene>
    <name evidence="2" type="ORF">JJB97_01955</name>
</gene>
<dbReference type="PROSITE" id="PS51085">
    <property type="entry name" value="2FE2S_FER_2"/>
    <property type="match status" value="1"/>
</dbReference>
<comment type="caution">
    <text evidence="2">The sequence shown here is derived from an EMBL/GenBank/DDBJ whole genome shotgun (WGS) entry which is preliminary data.</text>
</comment>
<dbReference type="InterPro" id="IPR012675">
    <property type="entry name" value="Beta-grasp_dom_sf"/>
</dbReference>
<dbReference type="InterPro" id="IPR001041">
    <property type="entry name" value="2Fe-2S_ferredoxin-type"/>
</dbReference>
<proteinExistence type="predicted"/>
<dbReference type="Gene3D" id="3.10.20.30">
    <property type="match status" value="1"/>
</dbReference>
<dbReference type="InterPro" id="IPR036010">
    <property type="entry name" value="2Fe-2S_ferredoxin-like_sf"/>
</dbReference>
<evidence type="ECO:0000259" key="1">
    <source>
        <dbReference type="PROSITE" id="PS51085"/>
    </source>
</evidence>
<keyword evidence="3" id="KW-1185">Reference proteome</keyword>
<dbReference type="InterPro" id="IPR006058">
    <property type="entry name" value="2Fe2S_fd_BS"/>
</dbReference>
<sequence>MAIRILLSATGTQLQCRQQEHPSLLAALEHHRIKVEFQCREGYCGACRTRLLAGEVCWLTTPLAFIKPDEILPCCCKARGDIEIDL</sequence>
<protein>
    <submittedName>
        <fullName evidence="2">2Fe-2S ferredoxin-like protein</fullName>
    </submittedName>
</protein>
<dbReference type="Proteomes" id="UP000659047">
    <property type="component" value="Unassembled WGS sequence"/>
</dbReference>
<dbReference type="EMBL" id="JAEPBH010000003">
    <property type="protein sequence ID" value="MBK4714116.1"/>
    <property type="molecule type" value="Genomic_DNA"/>
</dbReference>
<dbReference type="Pfam" id="PF00111">
    <property type="entry name" value="Fer2"/>
    <property type="match status" value="1"/>
</dbReference>
<evidence type="ECO:0000313" key="3">
    <source>
        <dbReference type="Proteomes" id="UP000659047"/>
    </source>
</evidence>
<dbReference type="NCBIfam" id="NF007985">
    <property type="entry name" value="PRK10713.1"/>
    <property type="match status" value="1"/>
</dbReference>
<name>A0A8K0V0B6_9ENTR</name>